<evidence type="ECO:0008006" key="2">
    <source>
        <dbReference type="Google" id="ProtNLM"/>
    </source>
</evidence>
<reference evidence="1" key="1">
    <citation type="journal article" date="2015" name="Nature">
        <title>Complex archaea that bridge the gap between prokaryotes and eukaryotes.</title>
        <authorList>
            <person name="Spang A."/>
            <person name="Saw J.H."/>
            <person name="Jorgensen S.L."/>
            <person name="Zaremba-Niedzwiedzka K."/>
            <person name="Martijn J."/>
            <person name="Lind A.E."/>
            <person name="van Eijk R."/>
            <person name="Schleper C."/>
            <person name="Guy L."/>
            <person name="Ettema T.J."/>
        </authorList>
    </citation>
    <scope>NUCLEOTIDE SEQUENCE</scope>
</reference>
<sequence length="126" mass="13438">MAFRETLTEPKAEGKTAKITAVIEDEDENGVALANLTTVTLTLFEDRSKAIINSRNQTDIKNAGPGVISTTGGNLTLTLTPDDMAILVASNDAERHVAFIEWTYSSGTKSGGYEIAFTVTNLAKVS</sequence>
<protein>
    <recommendedName>
        <fullName evidence="2">BppU N-terminal domain-containing protein</fullName>
    </recommendedName>
</protein>
<evidence type="ECO:0000313" key="1">
    <source>
        <dbReference type="EMBL" id="KKL89337.1"/>
    </source>
</evidence>
<name>A0A0F9IQA4_9ZZZZ</name>
<dbReference type="AlphaFoldDB" id="A0A0F9IQA4"/>
<comment type="caution">
    <text evidence="1">The sequence shown here is derived from an EMBL/GenBank/DDBJ whole genome shotgun (WGS) entry which is preliminary data.</text>
</comment>
<accession>A0A0F9IQA4</accession>
<organism evidence="1">
    <name type="scientific">marine sediment metagenome</name>
    <dbReference type="NCBI Taxonomy" id="412755"/>
    <lineage>
        <taxon>unclassified sequences</taxon>
        <taxon>metagenomes</taxon>
        <taxon>ecological metagenomes</taxon>
    </lineage>
</organism>
<proteinExistence type="predicted"/>
<gene>
    <name evidence="1" type="ORF">LCGC14_1915690</name>
</gene>
<dbReference type="EMBL" id="LAZR01020313">
    <property type="protein sequence ID" value="KKL89337.1"/>
    <property type="molecule type" value="Genomic_DNA"/>
</dbReference>